<reference evidence="1" key="2">
    <citation type="submission" date="2020-05" db="UniProtKB">
        <authorList>
            <consortium name="EnsemblMetazoa"/>
        </authorList>
    </citation>
    <scope>IDENTIFICATION</scope>
    <source>
        <strain evidence="1">IAEA</strain>
    </source>
</reference>
<dbReference type="EnsemblMetazoa" id="GPAI037789-RA">
    <property type="protein sequence ID" value="GPAI037789-PA"/>
    <property type="gene ID" value="GPAI037789"/>
</dbReference>
<proteinExistence type="predicted"/>
<reference evidence="2" key="1">
    <citation type="submission" date="2014-03" db="EMBL/GenBank/DDBJ databases">
        <authorList>
            <person name="Aksoy S."/>
            <person name="Warren W."/>
            <person name="Wilson R.K."/>
        </authorList>
    </citation>
    <scope>NUCLEOTIDE SEQUENCE [LARGE SCALE GENOMIC DNA]</scope>
    <source>
        <strain evidence="2">IAEA</strain>
    </source>
</reference>
<dbReference type="Proteomes" id="UP000092445">
    <property type="component" value="Unassembled WGS sequence"/>
</dbReference>
<dbReference type="VEuPathDB" id="VectorBase:GPAI037789"/>
<keyword evidence="2" id="KW-1185">Reference proteome</keyword>
<name>A0A1B0A8L6_GLOPL</name>
<protein>
    <submittedName>
        <fullName evidence="1">Uncharacterized protein</fullName>
    </submittedName>
</protein>
<dbReference type="AlphaFoldDB" id="A0A1B0A8L6"/>
<organism evidence="1 2">
    <name type="scientific">Glossina pallidipes</name>
    <name type="common">Tsetse fly</name>
    <dbReference type="NCBI Taxonomy" id="7398"/>
    <lineage>
        <taxon>Eukaryota</taxon>
        <taxon>Metazoa</taxon>
        <taxon>Ecdysozoa</taxon>
        <taxon>Arthropoda</taxon>
        <taxon>Hexapoda</taxon>
        <taxon>Insecta</taxon>
        <taxon>Pterygota</taxon>
        <taxon>Neoptera</taxon>
        <taxon>Endopterygota</taxon>
        <taxon>Diptera</taxon>
        <taxon>Brachycera</taxon>
        <taxon>Muscomorpha</taxon>
        <taxon>Hippoboscoidea</taxon>
        <taxon>Glossinidae</taxon>
        <taxon>Glossina</taxon>
    </lineage>
</organism>
<evidence type="ECO:0000313" key="1">
    <source>
        <dbReference type="EnsemblMetazoa" id="GPAI037789-PA"/>
    </source>
</evidence>
<sequence>MKKHLLKYDVSKIGGCRTYYILLRDRFIEAIGVLYILMVALELVECTTKRLIAVSVLNESSNQDSTQLEKIVKILLKRENRSHNRRTNSGLLYHISTFSNFICIQYTAKQIYELACISAIPYVMLSIFEQLKSSELSIFSALSSVTLSTLVAKMSGTRLGLTFDFIILINSDSGIFFCKRKLRLLSKYSDLPFLFVIDLNNMIK</sequence>
<evidence type="ECO:0000313" key="2">
    <source>
        <dbReference type="Proteomes" id="UP000092445"/>
    </source>
</evidence>
<accession>A0A1B0A8L6</accession>